<dbReference type="GeneID" id="77264829"/>
<dbReference type="eggNOG" id="COG0110">
    <property type="taxonomic scope" value="Bacteria"/>
</dbReference>
<gene>
    <name evidence="3" type="ORF">JP36_03725</name>
</gene>
<dbReference type="PANTHER" id="PTHR23416">
    <property type="entry name" value="SIALIC ACID SYNTHASE-RELATED"/>
    <property type="match status" value="1"/>
</dbReference>
<dbReference type="EMBL" id="JPXX01000009">
    <property type="protein sequence ID" value="KGQ38257.1"/>
    <property type="molecule type" value="Genomic_DNA"/>
</dbReference>
<evidence type="ECO:0000313" key="4">
    <source>
        <dbReference type="Proteomes" id="UP000030539"/>
    </source>
</evidence>
<dbReference type="Proteomes" id="UP000030539">
    <property type="component" value="Unassembled WGS sequence"/>
</dbReference>
<dbReference type="PANTHER" id="PTHR23416:SF23">
    <property type="entry name" value="ACETYLTRANSFERASE C18B11.09C-RELATED"/>
    <property type="match status" value="1"/>
</dbReference>
<reference evidence="3 4" key="1">
    <citation type="submission" date="2014-08" db="EMBL/GenBank/DDBJ databases">
        <title>Chaperone-usher fimbriae in a diverse selection of Gallibacterium genomes.</title>
        <authorList>
            <person name="Kudirkiene E."/>
            <person name="Bager R.J."/>
            <person name="Johnson T.J."/>
            <person name="Bojesen A.M."/>
        </authorList>
    </citation>
    <scope>NUCLEOTIDE SEQUENCE [LARGE SCALE GENOMIC DNA]</scope>
    <source>
        <strain evidence="3 4">CCM5974</strain>
    </source>
</reference>
<proteinExistence type="inferred from homology"/>
<dbReference type="Gene3D" id="2.160.10.10">
    <property type="entry name" value="Hexapeptide repeat proteins"/>
    <property type="match status" value="1"/>
</dbReference>
<evidence type="ECO:0000256" key="2">
    <source>
        <dbReference type="ARBA" id="ARBA00022679"/>
    </source>
</evidence>
<dbReference type="InterPro" id="IPR051159">
    <property type="entry name" value="Hexapeptide_acetyltransf"/>
</dbReference>
<evidence type="ECO:0000256" key="1">
    <source>
        <dbReference type="ARBA" id="ARBA00007274"/>
    </source>
</evidence>
<name>A0A0A2Y554_9PAST</name>
<sequence length="154" mass="17277">MIDRIILKIRVLVHFMLHFFIYKKAKVILRGVPRILYGHRIKFGNLIRLNDNVFIHAVNGVEIGDNTTLSYGVVLLTESYDISSKNKYLLREHKGAPIKIGKNVWICANSTILPGVSIADNIIVGAGSVVTKDLDRANSLYAGNPARFIKELDF</sequence>
<comment type="caution">
    <text evidence="3">The sequence shown here is derived from an EMBL/GenBank/DDBJ whole genome shotgun (WGS) entry which is preliminary data.</text>
</comment>
<dbReference type="Pfam" id="PF00132">
    <property type="entry name" value="Hexapep"/>
    <property type="match status" value="1"/>
</dbReference>
<dbReference type="SUPFAM" id="SSF51161">
    <property type="entry name" value="Trimeric LpxA-like enzymes"/>
    <property type="match status" value="1"/>
</dbReference>
<dbReference type="InterPro" id="IPR001451">
    <property type="entry name" value="Hexapep"/>
</dbReference>
<evidence type="ECO:0008006" key="5">
    <source>
        <dbReference type="Google" id="ProtNLM"/>
    </source>
</evidence>
<dbReference type="STRING" id="155515.JP36_03725"/>
<dbReference type="InterPro" id="IPR011004">
    <property type="entry name" value="Trimer_LpxA-like_sf"/>
</dbReference>
<protein>
    <recommendedName>
        <fullName evidence="5">Acetyltransferase</fullName>
    </recommendedName>
</protein>
<dbReference type="CDD" id="cd04647">
    <property type="entry name" value="LbH_MAT_like"/>
    <property type="match status" value="1"/>
</dbReference>
<comment type="similarity">
    <text evidence="1">Belongs to the transferase hexapeptide repeat family.</text>
</comment>
<evidence type="ECO:0000313" key="3">
    <source>
        <dbReference type="EMBL" id="KGQ38257.1"/>
    </source>
</evidence>
<keyword evidence="2" id="KW-0808">Transferase</keyword>
<dbReference type="AlphaFoldDB" id="A0A0A2Y554"/>
<organism evidence="3 4">
    <name type="scientific">Gallibacterium genomosp. 1</name>
    <dbReference type="NCBI Taxonomy" id="155515"/>
    <lineage>
        <taxon>Bacteria</taxon>
        <taxon>Pseudomonadati</taxon>
        <taxon>Pseudomonadota</taxon>
        <taxon>Gammaproteobacteria</taxon>
        <taxon>Pasteurellales</taxon>
        <taxon>Pasteurellaceae</taxon>
        <taxon>Gallibacterium</taxon>
    </lineage>
</organism>
<accession>A0A0A2Y554</accession>
<dbReference type="GO" id="GO:0008374">
    <property type="term" value="F:O-acyltransferase activity"/>
    <property type="evidence" value="ECO:0007669"/>
    <property type="project" value="TreeGrafter"/>
</dbReference>
<dbReference type="RefSeq" id="WP_018346546.1">
    <property type="nucleotide sequence ID" value="NZ_JPXX01000009.1"/>
</dbReference>